<evidence type="ECO:0000259" key="2">
    <source>
        <dbReference type="Pfam" id="PF01205"/>
    </source>
</evidence>
<dbReference type="OrthoDB" id="9813771at2"/>
<dbReference type="InterPro" id="IPR001498">
    <property type="entry name" value="Impact_N"/>
</dbReference>
<dbReference type="InterPro" id="IPR036956">
    <property type="entry name" value="Impact_N_sf"/>
</dbReference>
<reference evidence="4 5" key="1">
    <citation type="submission" date="2017-09" db="EMBL/GenBank/DDBJ databases">
        <title>Complete genome sequence of Oxytococcus suis strain ZY16052.</title>
        <authorList>
            <person name="Li F."/>
        </authorList>
    </citation>
    <scope>NUCLEOTIDE SEQUENCE [LARGE SCALE GENOMIC DNA]</scope>
    <source>
        <strain evidence="4 5">ZY16052</strain>
    </source>
</reference>
<feature type="domain" description="Impact N-terminal" evidence="2">
    <location>
        <begin position="18"/>
        <end position="123"/>
    </location>
</feature>
<dbReference type="Pfam" id="PF01205">
    <property type="entry name" value="Impact_N"/>
    <property type="match status" value="1"/>
</dbReference>
<keyword evidence="5" id="KW-1185">Reference proteome</keyword>
<dbReference type="PROSITE" id="PS00910">
    <property type="entry name" value="UPF0029"/>
    <property type="match status" value="1"/>
</dbReference>
<dbReference type="InterPro" id="IPR035647">
    <property type="entry name" value="EFG_III/V"/>
</dbReference>
<evidence type="ECO:0000313" key="5">
    <source>
        <dbReference type="Proteomes" id="UP000263232"/>
    </source>
</evidence>
<dbReference type="GO" id="GO:0005737">
    <property type="term" value="C:cytoplasm"/>
    <property type="evidence" value="ECO:0007669"/>
    <property type="project" value="TreeGrafter"/>
</dbReference>
<dbReference type="InterPro" id="IPR020568">
    <property type="entry name" value="Ribosomal_Su5_D2-typ_SF"/>
</dbReference>
<dbReference type="AlphaFoldDB" id="A0A347WNC8"/>
<dbReference type="PANTHER" id="PTHR16301:SF20">
    <property type="entry name" value="IMPACT FAMILY MEMBER YIGZ"/>
    <property type="match status" value="1"/>
</dbReference>
<dbReference type="SUPFAM" id="SSF54980">
    <property type="entry name" value="EF-G C-terminal domain-like"/>
    <property type="match status" value="1"/>
</dbReference>
<dbReference type="InterPro" id="IPR023582">
    <property type="entry name" value="Impact"/>
</dbReference>
<name>A0A347WNC8_9LACT</name>
<evidence type="ECO:0000313" key="4">
    <source>
        <dbReference type="EMBL" id="AXY26585.1"/>
    </source>
</evidence>
<dbReference type="NCBIfam" id="TIGR00257">
    <property type="entry name" value="IMPACT_YIGZ"/>
    <property type="match status" value="1"/>
</dbReference>
<dbReference type="Proteomes" id="UP000263232">
    <property type="component" value="Chromosome"/>
</dbReference>
<dbReference type="RefSeq" id="WP_118991441.1">
    <property type="nucleotide sequence ID" value="NZ_CP023434.1"/>
</dbReference>
<proteinExistence type="inferred from homology"/>
<dbReference type="Gene3D" id="3.30.230.30">
    <property type="entry name" value="Impact, N-terminal domain"/>
    <property type="match status" value="1"/>
</dbReference>
<evidence type="ECO:0000259" key="3">
    <source>
        <dbReference type="Pfam" id="PF09186"/>
    </source>
</evidence>
<evidence type="ECO:0000256" key="1">
    <source>
        <dbReference type="ARBA" id="ARBA00007665"/>
    </source>
</evidence>
<dbReference type="GO" id="GO:0006446">
    <property type="term" value="P:regulation of translational initiation"/>
    <property type="evidence" value="ECO:0007669"/>
    <property type="project" value="TreeGrafter"/>
</dbReference>
<feature type="domain" description="UPF0029" evidence="3">
    <location>
        <begin position="139"/>
        <end position="196"/>
    </location>
</feature>
<dbReference type="KEGG" id="abae:CL176_11570"/>
<protein>
    <submittedName>
        <fullName evidence="4">YigZ family protein</fullName>
    </submittedName>
</protein>
<dbReference type="Pfam" id="PF09186">
    <property type="entry name" value="DUF1949"/>
    <property type="match status" value="1"/>
</dbReference>
<accession>A0A347WNC8</accession>
<dbReference type="InterPro" id="IPR020569">
    <property type="entry name" value="UPF0029_Impact_CS"/>
</dbReference>
<organism evidence="4 5">
    <name type="scientific">Suicoccus acidiformans</name>
    <dbReference type="NCBI Taxonomy" id="2036206"/>
    <lineage>
        <taxon>Bacteria</taxon>
        <taxon>Bacillati</taxon>
        <taxon>Bacillota</taxon>
        <taxon>Bacilli</taxon>
        <taxon>Lactobacillales</taxon>
        <taxon>Aerococcaceae</taxon>
        <taxon>Suicoccus</taxon>
    </lineage>
</organism>
<dbReference type="InterPro" id="IPR015269">
    <property type="entry name" value="UPF0029_Impact_C"/>
</dbReference>
<dbReference type="InterPro" id="IPR015796">
    <property type="entry name" value="Impact_YigZ-like"/>
</dbReference>
<dbReference type="PANTHER" id="PTHR16301">
    <property type="entry name" value="IMPACT-RELATED"/>
    <property type="match status" value="1"/>
</dbReference>
<gene>
    <name evidence="4" type="ORF">CL176_11570</name>
</gene>
<dbReference type="EMBL" id="CP023434">
    <property type="protein sequence ID" value="AXY26585.1"/>
    <property type="molecule type" value="Genomic_DNA"/>
</dbReference>
<dbReference type="SUPFAM" id="SSF54211">
    <property type="entry name" value="Ribosomal protein S5 domain 2-like"/>
    <property type="match status" value="1"/>
</dbReference>
<sequence length="213" mass="24265">MANYYSIQDPILHEIEIKKSRFLTYLIPIQSEAEFQEHLASIRKEHYKATHHCQAYILEEDSSVQRMSDDGEPSGTAGMPMLEVLRQNELTYIMAVVVRYFGGIKLGAGGLIRAYSTAVSEALGEAQMIQNVSQMLVHVTVEYNQVDRFNYQLEQGSLPVTLMDTVYTDKVQYQLAIGLDVLEDVHKQLTELFNAQFVWDELGEQTVNVPREV</sequence>
<comment type="similarity">
    <text evidence="1">Belongs to the IMPACT family.</text>
</comment>